<sequence length="223" mass="24721">MRVGTPLRTAKYGYWPEKTERGIKEAIHVKLEKTSLNRGGGLRPFLSPTYNAVLHSFQQQTKRSYHFRRPGDSPPSEPADKEETPQPKLELFSMPPVKRFSVSFARHPTNGFEGCSMVPSIYPLETLHNSLSLKQVDDFLNRVCESSSEAHAKTMKVLSSLFDSQSQSLYSPQRPLSSSGSETSLRPPSQKVWNSSIPSSAVSSAGPPSPVTESSSLDFTFND</sequence>
<name>A0A5C6P9C2_9TELE</name>
<accession>A0A5C6P9C2</accession>
<comment type="caution">
    <text evidence="2">The sequence shown here is derived from an EMBL/GenBank/DDBJ whole genome shotgun (WGS) entry which is preliminary data.</text>
</comment>
<reference evidence="2 3" key="1">
    <citation type="submission" date="2019-04" db="EMBL/GenBank/DDBJ databases">
        <title>Chromosome genome assembly for Takifugu flavidus.</title>
        <authorList>
            <person name="Xiao S."/>
        </authorList>
    </citation>
    <scope>NUCLEOTIDE SEQUENCE [LARGE SCALE GENOMIC DNA]</scope>
    <source>
        <strain evidence="2">HTHZ2018</strain>
        <tissue evidence="2">Muscle</tissue>
    </source>
</reference>
<feature type="region of interest" description="Disordered" evidence="1">
    <location>
        <begin position="61"/>
        <end position="88"/>
    </location>
</feature>
<organism evidence="2 3">
    <name type="scientific">Takifugu flavidus</name>
    <name type="common">sansaifugu</name>
    <dbReference type="NCBI Taxonomy" id="433684"/>
    <lineage>
        <taxon>Eukaryota</taxon>
        <taxon>Metazoa</taxon>
        <taxon>Chordata</taxon>
        <taxon>Craniata</taxon>
        <taxon>Vertebrata</taxon>
        <taxon>Euteleostomi</taxon>
        <taxon>Actinopterygii</taxon>
        <taxon>Neopterygii</taxon>
        <taxon>Teleostei</taxon>
        <taxon>Neoteleostei</taxon>
        <taxon>Acanthomorphata</taxon>
        <taxon>Eupercaria</taxon>
        <taxon>Tetraodontiformes</taxon>
        <taxon>Tetradontoidea</taxon>
        <taxon>Tetraodontidae</taxon>
        <taxon>Takifugu</taxon>
    </lineage>
</organism>
<evidence type="ECO:0000313" key="2">
    <source>
        <dbReference type="EMBL" id="TWW75421.1"/>
    </source>
</evidence>
<dbReference type="EMBL" id="RHFK02000005">
    <property type="protein sequence ID" value="TWW75421.1"/>
    <property type="molecule type" value="Genomic_DNA"/>
</dbReference>
<keyword evidence="3" id="KW-1185">Reference proteome</keyword>
<dbReference type="Proteomes" id="UP000324091">
    <property type="component" value="Chromosome 13"/>
</dbReference>
<protein>
    <submittedName>
        <fullName evidence="2">Inositol hexakisphosphate and diphosphoinositol-pentakisphosphate kinase 1</fullName>
    </submittedName>
</protein>
<feature type="compositionally biased region" description="Polar residues" evidence="1">
    <location>
        <begin position="212"/>
        <end position="223"/>
    </location>
</feature>
<feature type="compositionally biased region" description="Low complexity" evidence="1">
    <location>
        <begin position="195"/>
        <end position="206"/>
    </location>
</feature>
<gene>
    <name evidence="2" type="ORF">D4764_13G0000830</name>
</gene>
<proteinExistence type="predicted"/>
<evidence type="ECO:0000256" key="1">
    <source>
        <dbReference type="SAM" id="MobiDB-lite"/>
    </source>
</evidence>
<evidence type="ECO:0000313" key="3">
    <source>
        <dbReference type="Proteomes" id="UP000324091"/>
    </source>
</evidence>
<feature type="region of interest" description="Disordered" evidence="1">
    <location>
        <begin position="169"/>
        <end position="223"/>
    </location>
</feature>
<keyword evidence="2" id="KW-0418">Kinase</keyword>
<feature type="compositionally biased region" description="Polar residues" evidence="1">
    <location>
        <begin position="174"/>
        <end position="194"/>
    </location>
</feature>
<dbReference type="GO" id="GO:0016301">
    <property type="term" value="F:kinase activity"/>
    <property type="evidence" value="ECO:0007669"/>
    <property type="project" value="UniProtKB-KW"/>
</dbReference>
<dbReference type="AlphaFoldDB" id="A0A5C6P9C2"/>
<keyword evidence="2" id="KW-0808">Transferase</keyword>